<evidence type="ECO:0000259" key="1">
    <source>
        <dbReference type="Pfam" id="PF13837"/>
    </source>
</evidence>
<dbReference type="AlphaFoldDB" id="A0AA39CAF6"/>
<reference evidence="2" key="1">
    <citation type="journal article" date="2023" name="bioRxiv">
        <title>Scaffold-level genome assemblies of two parasitoid biocontrol wasps reveal the parthenogenesis mechanism and an associated novel virus.</title>
        <authorList>
            <person name="Inwood S."/>
            <person name="Skelly J."/>
            <person name="Guhlin J."/>
            <person name="Harrop T."/>
            <person name="Goldson S."/>
            <person name="Dearden P."/>
        </authorList>
    </citation>
    <scope>NUCLEOTIDE SEQUENCE</scope>
    <source>
        <strain evidence="2">Irish</strain>
        <tissue evidence="2">Whole body</tissue>
    </source>
</reference>
<organism evidence="2 3">
    <name type="scientific">Microctonus aethiopoides</name>
    <dbReference type="NCBI Taxonomy" id="144406"/>
    <lineage>
        <taxon>Eukaryota</taxon>
        <taxon>Metazoa</taxon>
        <taxon>Ecdysozoa</taxon>
        <taxon>Arthropoda</taxon>
        <taxon>Hexapoda</taxon>
        <taxon>Insecta</taxon>
        <taxon>Pterygota</taxon>
        <taxon>Neoptera</taxon>
        <taxon>Endopterygota</taxon>
        <taxon>Hymenoptera</taxon>
        <taxon>Apocrita</taxon>
        <taxon>Ichneumonoidea</taxon>
        <taxon>Braconidae</taxon>
        <taxon>Euphorinae</taxon>
        <taxon>Microctonus</taxon>
    </lineage>
</organism>
<feature type="domain" description="Myb/SANT-like DNA-binding" evidence="1">
    <location>
        <begin position="44"/>
        <end position="124"/>
    </location>
</feature>
<protein>
    <recommendedName>
        <fullName evidence="1">Myb/SANT-like DNA-binding domain-containing protein</fullName>
    </recommendedName>
</protein>
<reference evidence="2" key="2">
    <citation type="submission" date="2023-03" db="EMBL/GenBank/DDBJ databases">
        <authorList>
            <person name="Inwood S.N."/>
            <person name="Skelly J.G."/>
            <person name="Guhlin J."/>
            <person name="Harrop T.W.R."/>
            <person name="Goldson S.G."/>
            <person name="Dearden P.K."/>
        </authorList>
    </citation>
    <scope>NUCLEOTIDE SEQUENCE</scope>
    <source>
        <strain evidence="2">Irish</strain>
        <tissue evidence="2">Whole body</tissue>
    </source>
</reference>
<keyword evidence="3" id="KW-1185">Reference proteome</keyword>
<dbReference type="PANTHER" id="PTHR47595:SF1">
    <property type="entry name" value="MYB_SANT-LIKE DNA-BINDING DOMAIN-CONTAINING PROTEIN"/>
    <property type="match status" value="1"/>
</dbReference>
<dbReference type="EMBL" id="JAQQBS010001423">
    <property type="protein sequence ID" value="KAK0160415.1"/>
    <property type="molecule type" value="Genomic_DNA"/>
</dbReference>
<comment type="caution">
    <text evidence="2">The sequence shown here is derived from an EMBL/GenBank/DDBJ whole genome shotgun (WGS) entry which is preliminary data.</text>
</comment>
<dbReference type="Gene3D" id="1.10.10.60">
    <property type="entry name" value="Homeodomain-like"/>
    <property type="match status" value="1"/>
</dbReference>
<dbReference type="PANTHER" id="PTHR47595">
    <property type="entry name" value="HEAT SHOCK 70 KDA PROTEIN 14"/>
    <property type="match status" value="1"/>
</dbReference>
<dbReference type="Pfam" id="PF13837">
    <property type="entry name" value="Myb_DNA-bind_4"/>
    <property type="match status" value="1"/>
</dbReference>
<evidence type="ECO:0000313" key="3">
    <source>
        <dbReference type="Proteomes" id="UP001168990"/>
    </source>
</evidence>
<gene>
    <name evidence="2" type="ORF">PV328_007826</name>
</gene>
<dbReference type="Proteomes" id="UP001168990">
    <property type="component" value="Unassembled WGS sequence"/>
</dbReference>
<name>A0AA39CAF6_9HYME</name>
<sequence length="137" mass="15510">MESEYIIFMNVENAENLEAVNHNSVDDGSIDESIKSKNEDSAFKWPHGAILLLIDEYQKRQTDFSSGKFSHKKLWIQISGVLRAHGHNITGPQCQSKLSGMKKTYKKIKDHNDKSGNSAKKWPCTTVSLTNEITKNE</sequence>
<accession>A0AA39CAF6</accession>
<evidence type="ECO:0000313" key="2">
    <source>
        <dbReference type="EMBL" id="KAK0160415.1"/>
    </source>
</evidence>
<dbReference type="InterPro" id="IPR044822">
    <property type="entry name" value="Myb_DNA-bind_4"/>
</dbReference>
<proteinExistence type="predicted"/>